<gene>
    <name evidence="3" type="ORF">ACFQ2I_04745</name>
</gene>
<feature type="compositionally biased region" description="Basic and acidic residues" evidence="1">
    <location>
        <begin position="91"/>
        <end position="105"/>
    </location>
</feature>
<evidence type="ECO:0000256" key="2">
    <source>
        <dbReference type="SAM" id="Phobius"/>
    </source>
</evidence>
<feature type="transmembrane region" description="Helical" evidence="2">
    <location>
        <begin position="7"/>
        <end position="24"/>
    </location>
</feature>
<evidence type="ECO:0000256" key="1">
    <source>
        <dbReference type="SAM" id="MobiDB-lite"/>
    </source>
</evidence>
<keyword evidence="2" id="KW-1133">Transmembrane helix</keyword>
<keyword evidence="2" id="KW-0472">Membrane</keyword>
<evidence type="ECO:0000313" key="3">
    <source>
        <dbReference type="EMBL" id="MFD0958691.1"/>
    </source>
</evidence>
<sequence length="105" mass="11637">MRKSGLTAGAIIVFTLLIIGIVTATGDNPMAILLPVVIIGAIFLLYKYPPSFMGRKQSGVRQARSYQHPHKQRSSSKERSRSKPVPFKVIDGGKDDNEDDLPKYH</sequence>
<feature type="region of interest" description="Disordered" evidence="1">
    <location>
        <begin position="57"/>
        <end position="105"/>
    </location>
</feature>
<dbReference type="EMBL" id="JBHTJZ010000005">
    <property type="protein sequence ID" value="MFD0958691.1"/>
    <property type="molecule type" value="Genomic_DNA"/>
</dbReference>
<protein>
    <recommendedName>
        <fullName evidence="5">DUF2207 domain-containing protein</fullName>
    </recommendedName>
</protein>
<keyword evidence="2" id="KW-0812">Transmembrane</keyword>
<proteinExistence type="predicted"/>
<evidence type="ECO:0008006" key="5">
    <source>
        <dbReference type="Google" id="ProtNLM"/>
    </source>
</evidence>
<evidence type="ECO:0000313" key="4">
    <source>
        <dbReference type="Proteomes" id="UP001596989"/>
    </source>
</evidence>
<accession>A0ABW3HMI4</accession>
<name>A0ABW3HMI4_9BACL</name>
<reference evidence="4" key="1">
    <citation type="journal article" date="2019" name="Int. J. Syst. Evol. Microbiol.">
        <title>The Global Catalogue of Microorganisms (GCM) 10K type strain sequencing project: providing services to taxonomists for standard genome sequencing and annotation.</title>
        <authorList>
            <consortium name="The Broad Institute Genomics Platform"/>
            <consortium name="The Broad Institute Genome Sequencing Center for Infectious Disease"/>
            <person name="Wu L."/>
            <person name="Ma J."/>
        </authorList>
    </citation>
    <scope>NUCLEOTIDE SEQUENCE [LARGE SCALE GENOMIC DNA]</scope>
    <source>
        <strain evidence="4">CCUG 59129</strain>
    </source>
</reference>
<organism evidence="3 4">
    <name type="scientific">Paenibacillus chungangensis</name>
    <dbReference type="NCBI Taxonomy" id="696535"/>
    <lineage>
        <taxon>Bacteria</taxon>
        <taxon>Bacillati</taxon>
        <taxon>Bacillota</taxon>
        <taxon>Bacilli</taxon>
        <taxon>Bacillales</taxon>
        <taxon>Paenibacillaceae</taxon>
        <taxon>Paenibacillus</taxon>
    </lineage>
</organism>
<keyword evidence="4" id="KW-1185">Reference proteome</keyword>
<dbReference type="Proteomes" id="UP001596989">
    <property type="component" value="Unassembled WGS sequence"/>
</dbReference>
<feature type="transmembrane region" description="Helical" evidence="2">
    <location>
        <begin position="30"/>
        <end position="48"/>
    </location>
</feature>
<comment type="caution">
    <text evidence="3">The sequence shown here is derived from an EMBL/GenBank/DDBJ whole genome shotgun (WGS) entry which is preliminary data.</text>
</comment>
<dbReference type="RefSeq" id="WP_377562505.1">
    <property type="nucleotide sequence ID" value="NZ_JBHTJZ010000005.1"/>
</dbReference>